<evidence type="ECO:0000256" key="1">
    <source>
        <dbReference type="ARBA" id="ARBA00004429"/>
    </source>
</evidence>
<dbReference type="AlphaFoldDB" id="A0A2R5FGZ6"/>
<dbReference type="EMBL" id="BDOQ01000018">
    <property type="protein sequence ID" value="GBG15404.1"/>
    <property type="molecule type" value="Genomic_DNA"/>
</dbReference>
<protein>
    <recommendedName>
        <fullName evidence="3">Protein PsiE</fullName>
    </recommendedName>
</protein>
<feature type="transmembrane region" description="Helical" evidence="8">
    <location>
        <begin position="102"/>
        <end position="121"/>
    </location>
</feature>
<evidence type="ECO:0000256" key="7">
    <source>
        <dbReference type="ARBA" id="ARBA00023136"/>
    </source>
</evidence>
<evidence type="ECO:0000313" key="9">
    <source>
        <dbReference type="EMBL" id="GBG15404.1"/>
    </source>
</evidence>
<dbReference type="PANTHER" id="PTHR37819:SF1">
    <property type="entry name" value="PROTEIN PSIE"/>
    <property type="match status" value="1"/>
</dbReference>
<evidence type="ECO:0000256" key="6">
    <source>
        <dbReference type="ARBA" id="ARBA00022989"/>
    </source>
</evidence>
<reference evidence="9 10" key="1">
    <citation type="journal article" date="2018" name="Environ. Microbiol.">
        <title>Isolation and genomic characterization of Novimethylophilus kurashikiensis gen. nov. sp. nov., a new lanthanide-dependent methylotrophic species of Methylophilaceae.</title>
        <authorList>
            <person name="Lv H."/>
            <person name="Sahin N."/>
            <person name="Tani A."/>
        </authorList>
    </citation>
    <scope>NUCLEOTIDE SEQUENCE [LARGE SCALE GENOMIC DNA]</scope>
    <source>
        <strain evidence="9 10">La2-4</strain>
    </source>
</reference>
<keyword evidence="6 8" id="KW-1133">Transmembrane helix</keyword>
<sequence>MRKQVTDFSQSVMENCEYLGLLVIAIATIIAAGSDVWRMVLRSSVTLGDLLMMFLYLEVLSMVRHYLSTGTMPVRYPLYIGIVALTRYLVLDMKELASMQVLALAAATLLLALSVLVVRFGHVKFPYGGVDEGGVHAKRD</sequence>
<accession>A0A2R5FGZ6</accession>
<feature type="transmembrane region" description="Helical" evidence="8">
    <location>
        <begin position="49"/>
        <end position="67"/>
    </location>
</feature>
<evidence type="ECO:0000256" key="2">
    <source>
        <dbReference type="ARBA" id="ARBA00005632"/>
    </source>
</evidence>
<evidence type="ECO:0000256" key="4">
    <source>
        <dbReference type="ARBA" id="ARBA00022475"/>
    </source>
</evidence>
<dbReference type="GO" id="GO:0005886">
    <property type="term" value="C:plasma membrane"/>
    <property type="evidence" value="ECO:0007669"/>
    <property type="project" value="UniProtKB-SubCell"/>
</dbReference>
<gene>
    <name evidence="9" type="primary">psiE</name>
    <name evidence="9" type="ORF">NMK_3011</name>
</gene>
<evidence type="ECO:0000256" key="8">
    <source>
        <dbReference type="SAM" id="Phobius"/>
    </source>
</evidence>
<organism evidence="9 10">
    <name type="scientific">Novimethylophilus kurashikiensis</name>
    <dbReference type="NCBI Taxonomy" id="1825523"/>
    <lineage>
        <taxon>Bacteria</taxon>
        <taxon>Pseudomonadati</taxon>
        <taxon>Pseudomonadota</taxon>
        <taxon>Betaproteobacteria</taxon>
        <taxon>Nitrosomonadales</taxon>
        <taxon>Methylophilaceae</taxon>
        <taxon>Novimethylophilus</taxon>
    </lineage>
</organism>
<keyword evidence="7 8" id="KW-0472">Membrane</keyword>
<keyword evidence="4" id="KW-1003">Cell membrane</keyword>
<proteinExistence type="inferred from homology"/>
<keyword evidence="10" id="KW-1185">Reference proteome</keyword>
<dbReference type="Pfam" id="PF06146">
    <property type="entry name" value="PsiE"/>
    <property type="match status" value="1"/>
</dbReference>
<comment type="subcellular location">
    <subcellularLocation>
        <location evidence="1">Cell inner membrane</location>
        <topology evidence="1">Multi-pass membrane protein</topology>
    </subcellularLocation>
</comment>
<dbReference type="OrthoDB" id="9792470at2"/>
<feature type="transmembrane region" description="Helical" evidence="8">
    <location>
        <begin position="18"/>
        <end position="37"/>
    </location>
</feature>
<evidence type="ECO:0000256" key="5">
    <source>
        <dbReference type="ARBA" id="ARBA00022692"/>
    </source>
</evidence>
<evidence type="ECO:0000256" key="3">
    <source>
        <dbReference type="ARBA" id="ARBA00021903"/>
    </source>
</evidence>
<evidence type="ECO:0000313" key="10">
    <source>
        <dbReference type="Proteomes" id="UP000245081"/>
    </source>
</evidence>
<dbReference type="PANTHER" id="PTHR37819">
    <property type="entry name" value="PROTEIN PSIE"/>
    <property type="match status" value="1"/>
</dbReference>
<comment type="caution">
    <text evidence="9">The sequence shown here is derived from an EMBL/GenBank/DDBJ whole genome shotgun (WGS) entry which is preliminary data.</text>
</comment>
<name>A0A2R5FGZ6_9PROT</name>
<dbReference type="InterPro" id="IPR009315">
    <property type="entry name" value="P_starv_induced_PsiE"/>
</dbReference>
<dbReference type="GO" id="GO:0016036">
    <property type="term" value="P:cellular response to phosphate starvation"/>
    <property type="evidence" value="ECO:0007669"/>
    <property type="project" value="InterPro"/>
</dbReference>
<feature type="transmembrane region" description="Helical" evidence="8">
    <location>
        <begin position="73"/>
        <end position="90"/>
    </location>
</feature>
<dbReference type="PIRSF" id="PIRSF029598">
    <property type="entry name" value="PsiE"/>
    <property type="match status" value="1"/>
</dbReference>
<comment type="similarity">
    <text evidence="2">Belongs to the PsiE family.</text>
</comment>
<dbReference type="InterPro" id="IPR020948">
    <property type="entry name" value="P_starv_induced_PsiE-like"/>
</dbReference>
<dbReference type="RefSeq" id="WP_109016551.1">
    <property type="nucleotide sequence ID" value="NZ_BDOQ01000018.1"/>
</dbReference>
<dbReference type="Proteomes" id="UP000245081">
    <property type="component" value="Unassembled WGS sequence"/>
</dbReference>
<keyword evidence="5 8" id="KW-0812">Transmembrane</keyword>